<dbReference type="Proteomes" id="UP001501126">
    <property type="component" value="Unassembled WGS sequence"/>
</dbReference>
<protein>
    <recommendedName>
        <fullName evidence="4">Rod shape-determining protein MreD</fullName>
    </recommendedName>
</protein>
<dbReference type="RefSeq" id="WP_343784562.1">
    <property type="nucleotide sequence ID" value="NZ_BAAAFH010000003.1"/>
</dbReference>
<feature type="transmembrane region" description="Helical" evidence="1">
    <location>
        <begin position="147"/>
        <end position="166"/>
    </location>
</feature>
<dbReference type="EMBL" id="BAAAFH010000003">
    <property type="protein sequence ID" value="GAA0873983.1"/>
    <property type="molecule type" value="Genomic_DNA"/>
</dbReference>
<organism evidence="2 3">
    <name type="scientific">Wandonia haliotis</name>
    <dbReference type="NCBI Taxonomy" id="574963"/>
    <lineage>
        <taxon>Bacteria</taxon>
        <taxon>Pseudomonadati</taxon>
        <taxon>Bacteroidota</taxon>
        <taxon>Flavobacteriia</taxon>
        <taxon>Flavobacteriales</taxon>
        <taxon>Crocinitomicaceae</taxon>
        <taxon>Wandonia</taxon>
    </lineage>
</organism>
<evidence type="ECO:0000313" key="2">
    <source>
        <dbReference type="EMBL" id="GAA0873983.1"/>
    </source>
</evidence>
<feature type="transmembrane region" description="Helical" evidence="1">
    <location>
        <begin position="28"/>
        <end position="46"/>
    </location>
</feature>
<sequence length="172" mass="20223">MKNNFVFHSVLFLTLILSQILVFNQLEIGLGIHIMIYPMFVLALPFDMRPATVMILGFLTGITIDWYTNSFGLHASSAVFLAYLRPKLFSFLEPREGYDTLKRPLLRDMGRNWFFTIYAIGLLLHHLWFFTFEIFKFSEIFFILQKALLSTFASLLMITMIQIIFFNKQKEL</sequence>
<keyword evidence="3" id="KW-1185">Reference proteome</keyword>
<evidence type="ECO:0000313" key="3">
    <source>
        <dbReference type="Proteomes" id="UP001501126"/>
    </source>
</evidence>
<keyword evidence="1" id="KW-1133">Transmembrane helix</keyword>
<feature type="transmembrane region" description="Helical" evidence="1">
    <location>
        <begin position="113"/>
        <end position="135"/>
    </location>
</feature>
<reference evidence="3" key="1">
    <citation type="journal article" date="2019" name="Int. J. Syst. Evol. Microbiol.">
        <title>The Global Catalogue of Microorganisms (GCM) 10K type strain sequencing project: providing services to taxonomists for standard genome sequencing and annotation.</title>
        <authorList>
            <consortium name="The Broad Institute Genomics Platform"/>
            <consortium name="The Broad Institute Genome Sequencing Center for Infectious Disease"/>
            <person name="Wu L."/>
            <person name="Ma J."/>
        </authorList>
    </citation>
    <scope>NUCLEOTIDE SEQUENCE [LARGE SCALE GENOMIC DNA]</scope>
    <source>
        <strain evidence="3">JCM 16083</strain>
    </source>
</reference>
<keyword evidence="1" id="KW-0812">Transmembrane</keyword>
<gene>
    <name evidence="2" type="ORF">GCM10009118_03910</name>
</gene>
<proteinExistence type="predicted"/>
<evidence type="ECO:0000256" key="1">
    <source>
        <dbReference type="SAM" id="Phobius"/>
    </source>
</evidence>
<evidence type="ECO:0008006" key="4">
    <source>
        <dbReference type="Google" id="ProtNLM"/>
    </source>
</evidence>
<accession>A0ABP3Y060</accession>
<name>A0ABP3Y060_9FLAO</name>
<comment type="caution">
    <text evidence="2">The sequence shown here is derived from an EMBL/GenBank/DDBJ whole genome shotgun (WGS) entry which is preliminary data.</text>
</comment>
<keyword evidence="1" id="KW-0472">Membrane</keyword>